<organism evidence="1 2">
    <name type="scientific">Dictyobacter halimunensis</name>
    <dbReference type="NCBI Taxonomy" id="3026934"/>
    <lineage>
        <taxon>Bacteria</taxon>
        <taxon>Bacillati</taxon>
        <taxon>Chloroflexota</taxon>
        <taxon>Ktedonobacteria</taxon>
        <taxon>Ktedonobacterales</taxon>
        <taxon>Dictyobacteraceae</taxon>
        <taxon>Dictyobacter</taxon>
    </lineage>
</organism>
<dbReference type="EMBL" id="BSRI01000001">
    <property type="protein sequence ID" value="GLV55246.1"/>
    <property type="molecule type" value="Genomic_DNA"/>
</dbReference>
<evidence type="ECO:0000313" key="1">
    <source>
        <dbReference type="EMBL" id="GLV55246.1"/>
    </source>
</evidence>
<protein>
    <recommendedName>
        <fullName evidence="3">Polymerase nucleotidyl transferase domain-containing protein</fullName>
    </recommendedName>
</protein>
<dbReference type="CDD" id="cd05403">
    <property type="entry name" value="NT_KNTase_like"/>
    <property type="match status" value="1"/>
</dbReference>
<comment type="caution">
    <text evidence="1">The sequence shown here is derived from an EMBL/GenBank/DDBJ whole genome shotgun (WGS) entry which is preliminary data.</text>
</comment>
<proteinExistence type="predicted"/>
<gene>
    <name evidence="1" type="ORF">KDH_20930</name>
</gene>
<dbReference type="RefSeq" id="WP_338249419.1">
    <property type="nucleotide sequence ID" value="NZ_BSRI01000001.1"/>
</dbReference>
<dbReference type="Proteomes" id="UP001344906">
    <property type="component" value="Unassembled WGS sequence"/>
</dbReference>
<accession>A0ABQ6FLW2</accession>
<dbReference type="SUPFAM" id="SSF81301">
    <property type="entry name" value="Nucleotidyltransferase"/>
    <property type="match status" value="1"/>
</dbReference>
<name>A0ABQ6FLW2_9CHLR</name>
<keyword evidence="2" id="KW-1185">Reference proteome</keyword>
<evidence type="ECO:0008006" key="3">
    <source>
        <dbReference type="Google" id="ProtNLM"/>
    </source>
</evidence>
<dbReference type="InterPro" id="IPR043519">
    <property type="entry name" value="NT_sf"/>
</dbReference>
<reference evidence="1 2" key="1">
    <citation type="submission" date="2023-02" db="EMBL/GenBank/DDBJ databases">
        <title>Dictyobacter halimunensis sp. nov., a new member of the class Ktedonobacteria from forest soil in a geothermal area.</title>
        <authorList>
            <person name="Rachmania M.K."/>
            <person name="Ningsih F."/>
            <person name="Sakai Y."/>
            <person name="Yabe S."/>
            <person name="Yokota A."/>
            <person name="Sjamsuridzal W."/>
        </authorList>
    </citation>
    <scope>NUCLEOTIDE SEQUENCE [LARGE SCALE GENOMIC DNA]</scope>
    <source>
        <strain evidence="1 2">S3.2.2.5</strain>
    </source>
</reference>
<evidence type="ECO:0000313" key="2">
    <source>
        <dbReference type="Proteomes" id="UP001344906"/>
    </source>
</evidence>
<sequence length="270" mass="29829">MSVQREAYAQARSALLGQITRVLQNDERFVAAWLGGSFGRGEQTWLSDLDLYVVVADAFSASLCATPWQTGAKTTAERLALFQQFGTPGLIFERNTHANQMGGILTNVVYQESAQSVDWMLIPQAKAYREYPSLLLFDKVGLPEPPTPEPESLEQRIERASTQVGFFWIIACGCARALVANKLPLFYFSLLDLERALGEVRAARRGEQAPYLKSSNQPIYSTAKQCAAILLALCDEMESMMPGVVHLGGYVPASPRSLIEMRLSLLSSEE</sequence>
<dbReference type="Gene3D" id="3.30.460.10">
    <property type="entry name" value="Beta Polymerase, domain 2"/>
    <property type="match status" value="1"/>
</dbReference>